<accession>A0A175R8X1</accession>
<gene>
    <name evidence="1" type="ORF">NS226_13600</name>
</gene>
<reference evidence="1 2" key="1">
    <citation type="journal article" date="2016" name="Front. Microbiol.">
        <title>Genomic Resource of Rice Seed Associated Bacteria.</title>
        <authorList>
            <person name="Midha S."/>
            <person name="Bansal K."/>
            <person name="Sharma S."/>
            <person name="Kumar N."/>
            <person name="Patil P.P."/>
            <person name="Chaudhry V."/>
            <person name="Patil P.B."/>
        </authorList>
    </citation>
    <scope>NUCLEOTIDE SEQUENCE [LARGE SCALE GENOMIC DNA]</scope>
    <source>
        <strain evidence="1 2">NS226</strain>
    </source>
</reference>
<comment type="caution">
    <text evidence="1">The sequence shown here is derived from an EMBL/GenBank/DDBJ whole genome shotgun (WGS) entry which is preliminary data.</text>
</comment>
<organism evidence="1 2">
    <name type="scientific">Aureimonas ureilytica</name>
    <dbReference type="NCBI Taxonomy" id="401562"/>
    <lineage>
        <taxon>Bacteria</taxon>
        <taxon>Pseudomonadati</taxon>
        <taxon>Pseudomonadota</taxon>
        <taxon>Alphaproteobacteria</taxon>
        <taxon>Hyphomicrobiales</taxon>
        <taxon>Aurantimonadaceae</taxon>
        <taxon>Aureimonas</taxon>
    </lineage>
</organism>
<proteinExistence type="predicted"/>
<dbReference type="OrthoDB" id="9813050at2"/>
<dbReference type="AlphaFoldDB" id="A0A175R8X1"/>
<protein>
    <recommendedName>
        <fullName evidence="3">Abi-like protein</fullName>
    </recommendedName>
</protein>
<evidence type="ECO:0000313" key="1">
    <source>
        <dbReference type="EMBL" id="KTQ95027.1"/>
    </source>
</evidence>
<evidence type="ECO:0008006" key="3">
    <source>
        <dbReference type="Google" id="ProtNLM"/>
    </source>
</evidence>
<dbReference type="Proteomes" id="UP000078272">
    <property type="component" value="Unassembled WGS sequence"/>
</dbReference>
<sequence length="225" mass="25234">MPTFVAALSPARFQTYQDWCQGDDALARRLYTFNVQLSTALYGPLHMFEIALRNVTDRKMTADHGVDWLDDRQQMTAYGQSQVQKARDTLTRQNKIGTHSQLVAELNFGFWVGLYSRQSQHLWQGLRPIFQAPGIQRRALHGQLDELRSLRNRIAHYEPIIHLPLAQLYGNLTSITGWLSPSAAAWTQATSTWAAVYPGVPILVPVPDGQGLQLDAQAVQALPAV</sequence>
<dbReference type="EMBL" id="LDPZ01000025">
    <property type="protein sequence ID" value="KTQ95027.1"/>
    <property type="molecule type" value="Genomic_DNA"/>
</dbReference>
<evidence type="ECO:0000313" key="2">
    <source>
        <dbReference type="Proteomes" id="UP000078272"/>
    </source>
</evidence>
<name>A0A175R8X1_9HYPH</name>
<dbReference type="PATRIC" id="fig|401562.3.peg.2304"/>